<accession>A0ABW9ZP07</accession>
<protein>
    <submittedName>
        <fullName evidence="3">Gliding motility protein GldN</fullName>
    </submittedName>
</protein>
<feature type="compositionally biased region" description="Polar residues" evidence="1">
    <location>
        <begin position="62"/>
        <end position="86"/>
    </location>
</feature>
<dbReference type="NCBIfam" id="TIGR03523">
    <property type="entry name" value="GldN"/>
    <property type="match status" value="1"/>
</dbReference>
<keyword evidence="4" id="KW-1185">Reference proteome</keyword>
<feature type="chain" id="PRO_5045696125" evidence="2">
    <location>
        <begin position="24"/>
        <end position="354"/>
    </location>
</feature>
<sequence length="354" mass="40028">MKKIFAVGGLLAVTVLAATQVNAQSRLRPQTNKPDTTKPAGTAPATNTPNNNGRGLVPNPAVTPTTTQNPNASGAATIRYDTSSNNGFGGKPEVSLRNNYAIDRSQVRDRKPLEYDNMRDDDVVWSEFIWREIDAREKANQSFLYAGKDDNGDLRFFSVLLNAIKNDSVTAFSAENDRFTTPLSMEKIMNQSEGVVDTVTVVDPISGTEEKVITKRPKFSPDSVYTFRLKEQIMFDKESSRLVTRIIGIAPVAKQQIGNTGKTMSVLLFWLYYPDLRRTFAKTDVYNPKNFSSRMTWEELFESRFFTSYIIKSSANNPGDKYLNAMIKDPLFRLLEGENIKTRIFNYEQDLWQY</sequence>
<organism evidence="3 4">
    <name type="scientific">Sediminibacterium roseum</name>
    <dbReference type="NCBI Taxonomy" id="1978412"/>
    <lineage>
        <taxon>Bacteria</taxon>
        <taxon>Pseudomonadati</taxon>
        <taxon>Bacteroidota</taxon>
        <taxon>Chitinophagia</taxon>
        <taxon>Chitinophagales</taxon>
        <taxon>Chitinophagaceae</taxon>
        <taxon>Sediminibacterium</taxon>
    </lineage>
</organism>
<evidence type="ECO:0000256" key="2">
    <source>
        <dbReference type="SAM" id="SignalP"/>
    </source>
</evidence>
<reference evidence="3 4" key="1">
    <citation type="submission" date="2020-01" db="EMBL/GenBank/DDBJ databases">
        <title>Genome analysis.</title>
        <authorList>
            <person name="Wu S."/>
            <person name="Wang G."/>
        </authorList>
    </citation>
    <scope>NUCLEOTIDE SEQUENCE [LARGE SCALE GENOMIC DNA]</scope>
    <source>
        <strain evidence="3 4">SYL130</strain>
    </source>
</reference>
<feature type="compositionally biased region" description="Low complexity" evidence="1">
    <location>
        <begin position="39"/>
        <end position="55"/>
    </location>
</feature>
<feature type="compositionally biased region" description="Polar residues" evidence="1">
    <location>
        <begin position="25"/>
        <end position="34"/>
    </location>
</feature>
<evidence type="ECO:0000313" key="3">
    <source>
        <dbReference type="EMBL" id="NCI48813.1"/>
    </source>
</evidence>
<name>A0ABW9ZP07_9BACT</name>
<evidence type="ECO:0000256" key="1">
    <source>
        <dbReference type="SAM" id="MobiDB-lite"/>
    </source>
</evidence>
<keyword evidence="2" id="KW-0732">Signal</keyword>
<feature type="region of interest" description="Disordered" evidence="1">
    <location>
        <begin position="25"/>
        <end position="92"/>
    </location>
</feature>
<dbReference type="RefSeq" id="WP_161817123.1">
    <property type="nucleotide sequence ID" value="NZ_JAACJS010000002.1"/>
</dbReference>
<evidence type="ECO:0000313" key="4">
    <source>
        <dbReference type="Proteomes" id="UP000753802"/>
    </source>
</evidence>
<dbReference type="Proteomes" id="UP000753802">
    <property type="component" value="Unassembled WGS sequence"/>
</dbReference>
<dbReference type="InterPro" id="IPR019847">
    <property type="entry name" value="Gliding_motility_assoc_GldN"/>
</dbReference>
<comment type="caution">
    <text evidence="3">The sequence shown here is derived from an EMBL/GenBank/DDBJ whole genome shotgun (WGS) entry which is preliminary data.</text>
</comment>
<proteinExistence type="predicted"/>
<dbReference type="EMBL" id="JAACJS010000002">
    <property type="protein sequence ID" value="NCI48813.1"/>
    <property type="molecule type" value="Genomic_DNA"/>
</dbReference>
<dbReference type="Pfam" id="PF19841">
    <property type="entry name" value="GldN"/>
    <property type="match status" value="1"/>
</dbReference>
<feature type="signal peptide" evidence="2">
    <location>
        <begin position="1"/>
        <end position="23"/>
    </location>
</feature>
<gene>
    <name evidence="3" type="primary">gldN</name>
    <name evidence="3" type="ORF">GWC95_02695</name>
</gene>